<dbReference type="InterPro" id="IPR010359">
    <property type="entry name" value="IrrE_HExxH"/>
</dbReference>
<name>A0A1I6KLX9_9FIRM</name>
<feature type="domain" description="IrrE N-terminal-like" evidence="1">
    <location>
        <begin position="56"/>
        <end position="166"/>
    </location>
</feature>
<dbReference type="PANTHER" id="PTHR43236:SF2">
    <property type="entry name" value="BLL0069 PROTEIN"/>
    <property type="match status" value="1"/>
</dbReference>
<dbReference type="PANTHER" id="PTHR43236">
    <property type="entry name" value="ANTITOXIN HIGA1"/>
    <property type="match status" value="1"/>
</dbReference>
<gene>
    <name evidence="2" type="ORF">SAMN02910262_02652</name>
</gene>
<dbReference type="RefSeq" id="WP_051684820.1">
    <property type="nucleotide sequence ID" value="NZ_FOZC01000025.1"/>
</dbReference>
<dbReference type="AlphaFoldDB" id="A0A1I6KLX9"/>
<evidence type="ECO:0000259" key="1">
    <source>
        <dbReference type="Pfam" id="PF06114"/>
    </source>
</evidence>
<evidence type="ECO:0000313" key="3">
    <source>
        <dbReference type="Proteomes" id="UP000214760"/>
    </source>
</evidence>
<dbReference type="Proteomes" id="UP000214760">
    <property type="component" value="Unassembled WGS sequence"/>
</dbReference>
<organism evidence="2 3">
    <name type="scientific">[Clostridium] aminophilum</name>
    <dbReference type="NCBI Taxonomy" id="1526"/>
    <lineage>
        <taxon>Bacteria</taxon>
        <taxon>Bacillati</taxon>
        <taxon>Bacillota</taxon>
        <taxon>Clostridia</taxon>
        <taxon>Lachnospirales</taxon>
        <taxon>Lachnospiraceae</taxon>
    </lineage>
</organism>
<dbReference type="InterPro" id="IPR052345">
    <property type="entry name" value="Rad_response_metalloprotease"/>
</dbReference>
<proteinExistence type="predicted"/>
<evidence type="ECO:0000313" key="2">
    <source>
        <dbReference type="EMBL" id="SFR92199.1"/>
    </source>
</evidence>
<protein>
    <recommendedName>
        <fullName evidence="1">IrrE N-terminal-like domain-containing protein</fullName>
    </recommendedName>
</protein>
<dbReference type="Pfam" id="PF06114">
    <property type="entry name" value="Peptidase_M78"/>
    <property type="match status" value="1"/>
</dbReference>
<dbReference type="Gene3D" id="1.10.10.2910">
    <property type="match status" value="1"/>
</dbReference>
<reference evidence="2 3" key="1">
    <citation type="submission" date="2016-10" db="EMBL/GenBank/DDBJ databases">
        <authorList>
            <person name="de Groot N.N."/>
        </authorList>
    </citation>
    <scope>NUCLEOTIDE SEQUENCE [LARGE SCALE GENOMIC DNA]</scope>
    <source>
        <strain evidence="2 3">F</strain>
    </source>
</reference>
<sequence length="232" mass="27216">MASKKPDFKRANILANEILAASSALVNFPANTKGIIKEWSDLKVLSFKRAHEFGIDIKAFGSETAVILCKNGRYIVFYNQNDPESRIKFSLLHEFGHYYLGHELKEYTDEDDAEYGRLEVEANCFAAQILMPEQVLNELKKRGAMITVDFLKKHFGVSEEAAQKRIETMGKINYEWKSAEEKLFDETILFKYKSFMDSILPKRNRITWFEDEYDMQRERDSWQIDNRSRYGY</sequence>
<dbReference type="EMBL" id="FOZC01000025">
    <property type="protein sequence ID" value="SFR92199.1"/>
    <property type="molecule type" value="Genomic_DNA"/>
</dbReference>
<accession>A0A1I6KLX9</accession>